<sequence>MRKNRGQQRRSLMPGGWLRCRGEVTLVQRTPPRELPMPAASVESLEECGLGLLVGLSGRNDPWHLTAGCDARAGQCQ</sequence>
<accession>A0AAV7MM21</accession>
<proteinExistence type="predicted"/>
<evidence type="ECO:0000313" key="1">
    <source>
        <dbReference type="EMBL" id="KAJ1104139.1"/>
    </source>
</evidence>
<keyword evidence="2" id="KW-1185">Reference proteome</keyword>
<gene>
    <name evidence="1" type="ORF">NDU88_001554</name>
</gene>
<dbReference type="Proteomes" id="UP001066276">
    <property type="component" value="Chromosome 9"/>
</dbReference>
<comment type="caution">
    <text evidence="1">The sequence shown here is derived from an EMBL/GenBank/DDBJ whole genome shotgun (WGS) entry which is preliminary data.</text>
</comment>
<reference evidence="1" key="1">
    <citation type="journal article" date="2022" name="bioRxiv">
        <title>Sequencing and chromosome-scale assembly of the giantPleurodeles waltlgenome.</title>
        <authorList>
            <person name="Brown T."/>
            <person name="Elewa A."/>
            <person name="Iarovenko S."/>
            <person name="Subramanian E."/>
            <person name="Araus A.J."/>
            <person name="Petzold A."/>
            <person name="Susuki M."/>
            <person name="Suzuki K.-i.T."/>
            <person name="Hayashi T."/>
            <person name="Toyoda A."/>
            <person name="Oliveira C."/>
            <person name="Osipova E."/>
            <person name="Leigh N.D."/>
            <person name="Simon A."/>
            <person name="Yun M.H."/>
        </authorList>
    </citation>
    <scope>NUCLEOTIDE SEQUENCE</scope>
    <source>
        <strain evidence="1">20211129_DDA</strain>
        <tissue evidence="1">Liver</tissue>
    </source>
</reference>
<organism evidence="1 2">
    <name type="scientific">Pleurodeles waltl</name>
    <name type="common">Iberian ribbed newt</name>
    <dbReference type="NCBI Taxonomy" id="8319"/>
    <lineage>
        <taxon>Eukaryota</taxon>
        <taxon>Metazoa</taxon>
        <taxon>Chordata</taxon>
        <taxon>Craniata</taxon>
        <taxon>Vertebrata</taxon>
        <taxon>Euteleostomi</taxon>
        <taxon>Amphibia</taxon>
        <taxon>Batrachia</taxon>
        <taxon>Caudata</taxon>
        <taxon>Salamandroidea</taxon>
        <taxon>Salamandridae</taxon>
        <taxon>Pleurodelinae</taxon>
        <taxon>Pleurodeles</taxon>
    </lineage>
</organism>
<name>A0AAV7MM21_PLEWA</name>
<evidence type="ECO:0000313" key="2">
    <source>
        <dbReference type="Proteomes" id="UP001066276"/>
    </source>
</evidence>
<dbReference type="AlphaFoldDB" id="A0AAV7MM21"/>
<protein>
    <submittedName>
        <fullName evidence="1">Uncharacterized protein</fullName>
    </submittedName>
</protein>
<dbReference type="EMBL" id="JANPWB010000013">
    <property type="protein sequence ID" value="KAJ1104139.1"/>
    <property type="molecule type" value="Genomic_DNA"/>
</dbReference>